<gene>
    <name evidence="3" type="ORF">HQN60_03420</name>
</gene>
<evidence type="ECO:0000313" key="3">
    <source>
        <dbReference type="EMBL" id="QKJ65852.1"/>
    </source>
</evidence>
<dbReference type="InterPro" id="IPR036374">
    <property type="entry name" value="OxRdtase_Mopterin-bd_sf"/>
</dbReference>
<dbReference type="AlphaFoldDB" id="A0A6M8SL07"/>
<feature type="signal peptide" evidence="1">
    <location>
        <begin position="1"/>
        <end position="18"/>
    </location>
</feature>
<keyword evidence="1" id="KW-0732">Signal</keyword>
<dbReference type="RefSeq" id="WP_173532360.1">
    <property type="nucleotide sequence ID" value="NZ_CP054143.1"/>
</dbReference>
<dbReference type="InterPro" id="IPR000572">
    <property type="entry name" value="OxRdtase_Mopterin-bd_dom"/>
</dbReference>
<dbReference type="KEGG" id="dee:HQN60_03420"/>
<dbReference type="Proteomes" id="UP000504844">
    <property type="component" value="Chromosome"/>
</dbReference>
<evidence type="ECO:0000313" key="4">
    <source>
        <dbReference type="Proteomes" id="UP000504844"/>
    </source>
</evidence>
<feature type="chain" id="PRO_5026805799" evidence="1">
    <location>
        <begin position="19"/>
        <end position="157"/>
    </location>
</feature>
<evidence type="ECO:0000259" key="2">
    <source>
        <dbReference type="Pfam" id="PF00174"/>
    </source>
</evidence>
<feature type="domain" description="Oxidoreductase molybdopterin-binding" evidence="2">
    <location>
        <begin position="62"/>
        <end position="131"/>
    </location>
</feature>
<dbReference type="SUPFAM" id="SSF56524">
    <property type="entry name" value="Oxidoreductase molybdopterin-binding domain"/>
    <property type="match status" value="1"/>
</dbReference>
<organism evidence="3 4">
    <name type="scientific">Deefgea piscis</name>
    <dbReference type="NCBI Taxonomy" id="2739061"/>
    <lineage>
        <taxon>Bacteria</taxon>
        <taxon>Pseudomonadati</taxon>
        <taxon>Pseudomonadota</taxon>
        <taxon>Betaproteobacteria</taxon>
        <taxon>Neisseriales</taxon>
        <taxon>Chitinibacteraceae</taxon>
        <taxon>Deefgea</taxon>
    </lineage>
</organism>
<dbReference type="EMBL" id="CP054143">
    <property type="protein sequence ID" value="QKJ65852.1"/>
    <property type="molecule type" value="Genomic_DNA"/>
</dbReference>
<name>A0A6M8SL07_9NEIS</name>
<accession>A0A6M8SL07</accession>
<dbReference type="Gene3D" id="3.90.420.10">
    <property type="entry name" value="Oxidoreductase, molybdopterin-binding domain"/>
    <property type="match status" value="1"/>
</dbReference>
<proteinExistence type="predicted"/>
<sequence length="157" mass="18155">MRWIVFFSLFFCSTLALAQTVNSNIILTVTGKSTHSEVQLTEQMIAKLPQQIMTMPTAWYPTEQTFEGPLLRDVLKLAGIQSGNIKLRSLNEYTISIPVSDALQYDVIIARKRNGQLMTVRDKGPLFVIYPFHQHENLRRTEYYRRCSWQLRSIAAE</sequence>
<protein>
    <submittedName>
        <fullName evidence="3">Molybdopterin-dependent oxidoreductase</fullName>
    </submittedName>
</protein>
<keyword evidence="4" id="KW-1185">Reference proteome</keyword>
<evidence type="ECO:0000256" key="1">
    <source>
        <dbReference type="SAM" id="SignalP"/>
    </source>
</evidence>
<dbReference type="Pfam" id="PF00174">
    <property type="entry name" value="Oxidored_molyb"/>
    <property type="match status" value="1"/>
</dbReference>
<reference evidence="3 4" key="1">
    <citation type="submission" date="2020-05" db="EMBL/GenBank/DDBJ databases">
        <title>Complete genome sequence of Deefgea sp. D17.</title>
        <authorList>
            <person name="Bae J.-W."/>
            <person name="Han J.E."/>
        </authorList>
    </citation>
    <scope>NUCLEOTIDE SEQUENCE [LARGE SCALE GENOMIC DNA]</scope>
    <source>
        <strain evidence="3 4">D17</strain>
    </source>
</reference>